<evidence type="ECO:0000256" key="8">
    <source>
        <dbReference type="ARBA" id="ARBA00023145"/>
    </source>
</evidence>
<keyword evidence="10" id="KW-0325">Glycoprotein</keyword>
<comment type="caution">
    <text evidence="14">The sequence shown here is derived from an EMBL/GenBank/DDBJ whole genome shotgun (WGS) entry which is preliminary data.</text>
</comment>
<reference evidence="14 15" key="1">
    <citation type="submission" date="2017-06" db="EMBL/GenBank/DDBJ databases">
        <title>Ant-infecting Ophiocordyceps genomes reveal a high diversity of potential behavioral manipulation genes and a possible major role for enterotoxins.</title>
        <authorList>
            <person name="De Bekker C."/>
            <person name="Evans H.C."/>
            <person name="Brachmann A."/>
            <person name="Hughes D.P."/>
        </authorList>
    </citation>
    <scope>NUCLEOTIDE SEQUENCE [LARGE SCALE GENOMIC DNA]</scope>
    <source>
        <strain evidence="14 15">Map64</strain>
    </source>
</reference>
<comment type="subcellular location">
    <subcellularLocation>
        <location evidence="1">Vacuole</location>
    </subcellularLocation>
</comment>
<dbReference type="EMBL" id="NJET01000142">
    <property type="protein sequence ID" value="PHH60536.1"/>
    <property type="molecule type" value="Genomic_DNA"/>
</dbReference>
<evidence type="ECO:0000256" key="3">
    <source>
        <dbReference type="ARBA" id="ARBA00022554"/>
    </source>
</evidence>
<evidence type="ECO:0000256" key="11">
    <source>
        <dbReference type="ARBA" id="ARBA00025622"/>
    </source>
</evidence>
<keyword evidence="4 13" id="KW-0121">Carboxypeptidase</keyword>
<gene>
    <name evidence="14" type="ORF">CDD81_1583</name>
</gene>
<evidence type="ECO:0000256" key="1">
    <source>
        <dbReference type="ARBA" id="ARBA00004116"/>
    </source>
</evidence>
<evidence type="ECO:0000256" key="6">
    <source>
        <dbReference type="ARBA" id="ARBA00022729"/>
    </source>
</evidence>
<evidence type="ECO:0000256" key="9">
    <source>
        <dbReference type="ARBA" id="ARBA00023157"/>
    </source>
</evidence>
<feature type="signal peptide" evidence="13">
    <location>
        <begin position="1"/>
        <end position="20"/>
    </location>
</feature>
<dbReference type="GO" id="GO:0006508">
    <property type="term" value="P:proteolysis"/>
    <property type="evidence" value="ECO:0007669"/>
    <property type="project" value="UniProtKB-KW"/>
</dbReference>
<sequence length="492" mass="54582">MRFPSSAFGLLATIYTTALAIDAPDDLPATALTAGPMPKAILRKPDQEWEHVVKGADLSPPGRRRLAGDLAKYVLRAQKTDPAQLGVDTVKQYSGYLDDNDEDKHLFYWFFESRNDPVNDPVVLWLNGGPGCSSISNGLFDELGPAKIPNPDLKPVRNPNSWNNNASVIFLDQPVNTGYSYSSKAVSTTAAAAKDVYALLTLFFHQFPQYSKQDFHISGESYAGHYIPIIAQEIMAHKDRNINIKSALIGNGITDPLTQYRFYRPMACGEGGYPAVLSESDCREMDNLLPRCESSIQSCYDTDQAKTCADATNYCNDGIFGVFDRSNRNVYDLRKKNGEGAPSYSDQFLNQPNVREAVGAEVDRFDSCNGTVNGDFVTAGDWMKPIHRSIPGLLAQKLPVLIYAGDADFICNWLGNRAWTRALEWPGRGAFNNATDKPLRRPGADADYGKFRTASNFTFMQIFGAGHMVPADQPEAALDFMNRWIRGEWFSR</sequence>
<dbReference type="EC" id="3.4.16.-" evidence="13"/>
<dbReference type="FunFam" id="1.10.287.410:FF:000001">
    <property type="entry name" value="Carboxypeptidase Y"/>
    <property type="match status" value="1"/>
</dbReference>
<evidence type="ECO:0000256" key="13">
    <source>
        <dbReference type="RuleBase" id="RU361156"/>
    </source>
</evidence>
<protein>
    <recommendedName>
        <fullName evidence="13">Carboxypeptidase</fullName>
        <ecNumber evidence="13">3.4.16.-</ecNumber>
    </recommendedName>
</protein>
<evidence type="ECO:0000313" key="14">
    <source>
        <dbReference type="EMBL" id="PHH60536.1"/>
    </source>
</evidence>
<feature type="chain" id="PRO_5011813034" description="Carboxypeptidase" evidence="13">
    <location>
        <begin position="21"/>
        <end position="492"/>
    </location>
</feature>
<dbReference type="Proteomes" id="UP000226192">
    <property type="component" value="Unassembled WGS sequence"/>
</dbReference>
<dbReference type="GO" id="GO:0004185">
    <property type="term" value="F:serine-type carboxypeptidase activity"/>
    <property type="evidence" value="ECO:0007669"/>
    <property type="project" value="UniProtKB-UniRule"/>
</dbReference>
<dbReference type="Pfam" id="PF00450">
    <property type="entry name" value="Peptidase_S10"/>
    <property type="match status" value="1"/>
</dbReference>
<dbReference type="InterPro" id="IPR029058">
    <property type="entry name" value="AB_hydrolase_fold"/>
</dbReference>
<keyword evidence="7 13" id="KW-0378">Hydrolase</keyword>
<dbReference type="PRINTS" id="PR00724">
    <property type="entry name" value="CRBOXYPTASEC"/>
</dbReference>
<evidence type="ECO:0000256" key="7">
    <source>
        <dbReference type="ARBA" id="ARBA00022801"/>
    </source>
</evidence>
<keyword evidence="8" id="KW-0865">Zymogen</keyword>
<dbReference type="PANTHER" id="PTHR11802:SF113">
    <property type="entry name" value="SERINE CARBOXYPEPTIDASE CTSA-4.1"/>
    <property type="match status" value="1"/>
</dbReference>
<dbReference type="STRING" id="1399860.A0A2C5XYN4"/>
<organism evidence="14 15">
    <name type="scientific">Ophiocordyceps australis</name>
    <dbReference type="NCBI Taxonomy" id="1399860"/>
    <lineage>
        <taxon>Eukaryota</taxon>
        <taxon>Fungi</taxon>
        <taxon>Dikarya</taxon>
        <taxon>Ascomycota</taxon>
        <taxon>Pezizomycotina</taxon>
        <taxon>Sordariomycetes</taxon>
        <taxon>Hypocreomycetidae</taxon>
        <taxon>Hypocreales</taxon>
        <taxon>Ophiocordycipitaceae</taxon>
        <taxon>Ophiocordyceps</taxon>
    </lineage>
</organism>
<accession>A0A2C5XYN4</accession>
<keyword evidence="9" id="KW-1015">Disulfide bond</keyword>
<evidence type="ECO:0000256" key="12">
    <source>
        <dbReference type="ARBA" id="ARBA00052076"/>
    </source>
</evidence>
<evidence type="ECO:0000256" key="4">
    <source>
        <dbReference type="ARBA" id="ARBA00022645"/>
    </source>
</evidence>
<comment type="function">
    <text evidence="11">Vacuolar carboxypeptidase involved in degradation of small peptides. Digests preferentially peptides containing an aliphatic or hydrophobic residue in P1' position, as well as methionine, leucine or phenylalanine in P1 position of ester substrate.</text>
</comment>
<keyword evidence="3" id="KW-0926">Vacuole</keyword>
<dbReference type="PROSITE" id="PS00131">
    <property type="entry name" value="CARBOXYPEPT_SER_SER"/>
    <property type="match status" value="1"/>
</dbReference>
<name>A0A2C5XYN4_9HYPO</name>
<keyword evidence="15" id="KW-1185">Reference proteome</keyword>
<keyword evidence="5 13" id="KW-0645">Protease</keyword>
<evidence type="ECO:0000256" key="10">
    <source>
        <dbReference type="ARBA" id="ARBA00023180"/>
    </source>
</evidence>
<dbReference type="AlphaFoldDB" id="A0A2C5XYN4"/>
<dbReference type="InterPro" id="IPR001563">
    <property type="entry name" value="Peptidase_S10"/>
</dbReference>
<evidence type="ECO:0000256" key="5">
    <source>
        <dbReference type="ARBA" id="ARBA00022670"/>
    </source>
</evidence>
<dbReference type="GO" id="GO:0000328">
    <property type="term" value="C:fungal-type vacuole lumen"/>
    <property type="evidence" value="ECO:0007669"/>
    <property type="project" value="UniProtKB-ARBA"/>
</dbReference>
<dbReference type="Gene3D" id="3.40.50.1820">
    <property type="entry name" value="alpha/beta hydrolase"/>
    <property type="match status" value="1"/>
</dbReference>
<evidence type="ECO:0000256" key="2">
    <source>
        <dbReference type="ARBA" id="ARBA00009431"/>
    </source>
</evidence>
<evidence type="ECO:0000313" key="15">
    <source>
        <dbReference type="Proteomes" id="UP000226192"/>
    </source>
</evidence>
<dbReference type="PANTHER" id="PTHR11802">
    <property type="entry name" value="SERINE PROTEASE FAMILY S10 SERINE CARBOXYPEPTIDASE"/>
    <property type="match status" value="1"/>
</dbReference>
<dbReference type="OrthoDB" id="443318at2759"/>
<dbReference type="SUPFAM" id="SSF53474">
    <property type="entry name" value="alpha/beta-Hydrolases"/>
    <property type="match status" value="1"/>
</dbReference>
<dbReference type="Gene3D" id="1.10.287.410">
    <property type="match status" value="1"/>
</dbReference>
<comment type="catalytic activity">
    <reaction evidence="12">
        <text>Release of a C-terminal amino acid with broad specificity.</text>
        <dbReference type="EC" id="3.4.16.5"/>
    </reaction>
</comment>
<proteinExistence type="inferred from homology"/>
<comment type="similarity">
    <text evidence="2 13">Belongs to the peptidase S10 family.</text>
</comment>
<keyword evidence="6 13" id="KW-0732">Signal</keyword>
<dbReference type="InterPro" id="IPR018202">
    <property type="entry name" value="Ser_caboxypep_ser_AS"/>
</dbReference>